<keyword evidence="1" id="KW-0472">Membrane</keyword>
<evidence type="ECO:0000313" key="4">
    <source>
        <dbReference type="Proteomes" id="UP000652477"/>
    </source>
</evidence>
<dbReference type="PANTHER" id="PTHR30336">
    <property type="entry name" value="INNER MEMBRANE PROTEIN, PROBABLE PERMEASE"/>
    <property type="match status" value="1"/>
</dbReference>
<feature type="transmembrane region" description="Helical" evidence="1">
    <location>
        <begin position="6"/>
        <end position="23"/>
    </location>
</feature>
<keyword evidence="4" id="KW-1185">Reference proteome</keyword>
<dbReference type="AlphaFoldDB" id="A0A923RP94"/>
<sequence>MRMYFLFAGIFGIVYYLILAVYSKKWNSTFAGFWLVTGGAHFILWCAPLSSNIKKGIFAICLCVWAIFLLVEACIFRTMKSSCTVRVDYLIVLGAQVRGRKITNSLLRRLNTALSYLRVHTDTMVIVSGGQGPGEEITEAQAMAEYLYECGIAKERILKEEKSTTTRENLRYSRQLIKSSKDTVCIVTNDFHLYRALAIGRQEGYQNLAGIAADSNPIFQLNYLVREFFAVLALWCFGKIRLTKGRRML</sequence>
<feature type="transmembrane region" description="Helical" evidence="1">
    <location>
        <begin position="30"/>
        <end position="50"/>
    </location>
</feature>
<dbReference type="GO" id="GO:0043164">
    <property type="term" value="P:Gram-negative-bacterium-type cell wall biogenesis"/>
    <property type="evidence" value="ECO:0007669"/>
    <property type="project" value="TreeGrafter"/>
</dbReference>
<reference evidence="3" key="1">
    <citation type="submission" date="2020-08" db="EMBL/GenBank/DDBJ databases">
        <title>Genome public.</title>
        <authorList>
            <person name="Liu C."/>
            <person name="Sun Q."/>
        </authorList>
    </citation>
    <scope>NUCLEOTIDE SEQUENCE</scope>
    <source>
        <strain evidence="3">NSJ-55</strain>
    </source>
</reference>
<dbReference type="PANTHER" id="PTHR30336:SF4">
    <property type="entry name" value="ENVELOPE BIOGENESIS FACTOR ELYC"/>
    <property type="match status" value="1"/>
</dbReference>
<gene>
    <name evidence="3" type="ORF">H8S37_04940</name>
</gene>
<dbReference type="Proteomes" id="UP000652477">
    <property type="component" value="Unassembled WGS sequence"/>
</dbReference>
<name>A0A923RP94_9FIRM</name>
<dbReference type="InterPro" id="IPR003848">
    <property type="entry name" value="DUF218"/>
</dbReference>
<organism evidence="3 4">
    <name type="scientific">Mediterraneibacter hominis</name>
    <dbReference type="NCBI Taxonomy" id="2763054"/>
    <lineage>
        <taxon>Bacteria</taxon>
        <taxon>Bacillati</taxon>
        <taxon>Bacillota</taxon>
        <taxon>Clostridia</taxon>
        <taxon>Lachnospirales</taxon>
        <taxon>Lachnospiraceae</taxon>
        <taxon>Mediterraneibacter</taxon>
    </lineage>
</organism>
<protein>
    <submittedName>
        <fullName evidence="3">YdcF family protein</fullName>
    </submittedName>
</protein>
<dbReference type="GO" id="GO:0000270">
    <property type="term" value="P:peptidoglycan metabolic process"/>
    <property type="evidence" value="ECO:0007669"/>
    <property type="project" value="TreeGrafter"/>
</dbReference>
<dbReference type="GO" id="GO:0005886">
    <property type="term" value="C:plasma membrane"/>
    <property type="evidence" value="ECO:0007669"/>
    <property type="project" value="TreeGrafter"/>
</dbReference>
<feature type="domain" description="DUF218" evidence="2">
    <location>
        <begin position="88"/>
        <end position="208"/>
    </location>
</feature>
<evidence type="ECO:0000313" key="3">
    <source>
        <dbReference type="EMBL" id="MBC5688274.1"/>
    </source>
</evidence>
<feature type="transmembrane region" description="Helical" evidence="1">
    <location>
        <begin position="56"/>
        <end position="76"/>
    </location>
</feature>
<evidence type="ECO:0000259" key="2">
    <source>
        <dbReference type="Pfam" id="PF02698"/>
    </source>
</evidence>
<keyword evidence="1" id="KW-1133">Transmembrane helix</keyword>
<proteinExistence type="predicted"/>
<dbReference type="InterPro" id="IPR014729">
    <property type="entry name" value="Rossmann-like_a/b/a_fold"/>
</dbReference>
<dbReference type="EMBL" id="JACOPF010000001">
    <property type="protein sequence ID" value="MBC5688274.1"/>
    <property type="molecule type" value="Genomic_DNA"/>
</dbReference>
<evidence type="ECO:0000256" key="1">
    <source>
        <dbReference type="SAM" id="Phobius"/>
    </source>
</evidence>
<dbReference type="Gene3D" id="3.40.50.620">
    <property type="entry name" value="HUPs"/>
    <property type="match status" value="1"/>
</dbReference>
<accession>A0A923RP94</accession>
<dbReference type="Pfam" id="PF02698">
    <property type="entry name" value="DUF218"/>
    <property type="match status" value="1"/>
</dbReference>
<dbReference type="CDD" id="cd06259">
    <property type="entry name" value="YdcF-like"/>
    <property type="match status" value="1"/>
</dbReference>
<keyword evidence="1" id="KW-0812">Transmembrane</keyword>
<dbReference type="RefSeq" id="WP_186874899.1">
    <property type="nucleotide sequence ID" value="NZ_JACOPF010000001.1"/>
</dbReference>
<dbReference type="InterPro" id="IPR051599">
    <property type="entry name" value="Cell_Envelope_Assoc"/>
</dbReference>
<comment type="caution">
    <text evidence="3">The sequence shown here is derived from an EMBL/GenBank/DDBJ whole genome shotgun (WGS) entry which is preliminary data.</text>
</comment>